<evidence type="ECO:0000313" key="2">
    <source>
        <dbReference type="Proteomes" id="UP000616151"/>
    </source>
</evidence>
<keyword evidence="1" id="KW-0472">Membrane</keyword>
<comment type="caution">
    <text evidence="1">The sequence shown here is derived from an EMBL/GenBank/DDBJ whole genome shotgun (WGS) entry which is preliminary data.</text>
</comment>
<protein>
    <submittedName>
        <fullName evidence="1">Energy-coupling factor transporter transmembrane protein EcfT</fullName>
    </submittedName>
</protein>
<organism evidence="1 2">
    <name type="scientific">Taklimakanibacter albus</name>
    <dbReference type="NCBI Taxonomy" id="2800327"/>
    <lineage>
        <taxon>Bacteria</taxon>
        <taxon>Pseudomonadati</taxon>
        <taxon>Pseudomonadota</taxon>
        <taxon>Alphaproteobacteria</taxon>
        <taxon>Hyphomicrobiales</taxon>
        <taxon>Aestuariivirgaceae</taxon>
        <taxon>Taklimakanibacter</taxon>
    </lineage>
</organism>
<gene>
    <name evidence="1" type="ORF">JHL16_28035</name>
</gene>
<keyword evidence="1" id="KW-0812">Transmembrane</keyword>
<dbReference type="Proteomes" id="UP000616151">
    <property type="component" value="Unassembled WGS sequence"/>
</dbReference>
<accession>A0ACC5RC54</accession>
<evidence type="ECO:0000313" key="1">
    <source>
        <dbReference type="EMBL" id="MBK1870245.1"/>
    </source>
</evidence>
<proteinExistence type="predicted"/>
<sequence>MITQGSSQTGTALLYVPGNSFIHRMNPLTKLVGLLWLAATTFMLPPGGMATIFVATFLFGVLAGAGKAFIKRLILTLGPFAIFLFVIHGVLIERHDTIQHEWISFSPEGAQYMLKILVRVAALLAASMLFVTTTHPANLLKALDSHGVPPGIAYLIASPLLLLEPFSARARAIRDAQQARGLDLTGSWKARVKAFPALLIPLVTLALSDLDHRATVLDGRAFRARPFRVVLDAPVDRPYERWLRRALLIAIPLQIGVLLWL</sequence>
<name>A0ACC5RC54_9HYPH</name>
<keyword evidence="2" id="KW-1185">Reference proteome</keyword>
<reference evidence="1" key="1">
    <citation type="submission" date="2021-01" db="EMBL/GenBank/DDBJ databases">
        <authorList>
            <person name="Sun Q."/>
        </authorList>
    </citation>
    <scope>NUCLEOTIDE SEQUENCE</scope>
    <source>
        <strain evidence="1">YIM B02566</strain>
    </source>
</reference>
<dbReference type="EMBL" id="JAENHL010000008">
    <property type="protein sequence ID" value="MBK1870245.1"/>
    <property type="molecule type" value="Genomic_DNA"/>
</dbReference>